<dbReference type="InterPro" id="IPR051458">
    <property type="entry name" value="Cyt/Met_Dipeptidase"/>
</dbReference>
<gene>
    <name evidence="5" type="ORF">NCTC13645_01390</name>
</gene>
<sequence length="211" mass="23382">MPGFYEDVIQPNQRERDLTADIPLTRAELIDQLGIEAPLLTDKNGQDLKETLYFEPTLSIEGISSGWQGAGVKTVLPARAEAKLEARLVPGMDPDKTFNQVKNYLTEQGYDDLTLTKTLGQPGYRSDMSDPEILRVVNVVDKLYDTEPIVAPTGAGTGPMYYIHEVVQAPIASLGIGYTNNRDHAPNENIRLADYDDDIVVIKQLIATYEN</sequence>
<reference evidence="5 6" key="1">
    <citation type="submission" date="2018-06" db="EMBL/GenBank/DDBJ databases">
        <authorList>
            <consortium name="Pathogen Informatics"/>
            <person name="Doyle S."/>
        </authorList>
    </citation>
    <scope>NUCLEOTIDE SEQUENCE [LARGE SCALE GENOMIC DNA]</scope>
    <source>
        <strain evidence="5 6">NCTC13645</strain>
    </source>
</reference>
<evidence type="ECO:0000256" key="3">
    <source>
        <dbReference type="ARBA" id="ARBA00022801"/>
    </source>
</evidence>
<feature type="domain" description="Peptidase M20 dimerisation" evidence="4">
    <location>
        <begin position="52"/>
        <end position="110"/>
    </location>
</feature>
<dbReference type="GO" id="GO:0005829">
    <property type="term" value="C:cytosol"/>
    <property type="evidence" value="ECO:0007669"/>
    <property type="project" value="TreeGrafter"/>
</dbReference>
<dbReference type="PANTHER" id="PTHR43270:SF8">
    <property type="entry name" value="DI- AND TRIPEPTIDASE DUG2-RELATED"/>
    <property type="match status" value="1"/>
</dbReference>
<dbReference type="PANTHER" id="PTHR43270">
    <property type="entry name" value="BETA-ALA-HIS DIPEPTIDASE"/>
    <property type="match status" value="1"/>
</dbReference>
<proteinExistence type="predicted"/>
<keyword evidence="2" id="KW-0479">Metal-binding</keyword>
<dbReference type="GO" id="GO:0009089">
    <property type="term" value="P:lysine biosynthetic process via diaminopimelate"/>
    <property type="evidence" value="ECO:0007669"/>
    <property type="project" value="TreeGrafter"/>
</dbReference>
<keyword evidence="3" id="KW-0378">Hydrolase</keyword>
<protein>
    <submittedName>
        <fullName evidence="5">Peptidase, ArgE/DapE family</fullName>
    </submittedName>
</protein>
<accession>A0A380P2P1</accession>
<dbReference type="EMBL" id="UHIV01000004">
    <property type="protein sequence ID" value="SUP59137.1"/>
    <property type="molecule type" value="Genomic_DNA"/>
</dbReference>
<dbReference type="GO" id="GO:0008233">
    <property type="term" value="F:peptidase activity"/>
    <property type="evidence" value="ECO:0007669"/>
    <property type="project" value="UniProtKB-KW"/>
</dbReference>
<dbReference type="GO" id="GO:0006508">
    <property type="term" value="P:proteolysis"/>
    <property type="evidence" value="ECO:0007669"/>
    <property type="project" value="UniProtKB-KW"/>
</dbReference>
<evidence type="ECO:0000313" key="5">
    <source>
        <dbReference type="EMBL" id="SUP59137.1"/>
    </source>
</evidence>
<dbReference type="STRING" id="1629.IV50_GL000238"/>
<dbReference type="Pfam" id="PF07687">
    <property type="entry name" value="M20_dimer"/>
    <property type="match status" value="1"/>
</dbReference>
<dbReference type="SUPFAM" id="SSF53187">
    <property type="entry name" value="Zn-dependent exopeptidases"/>
    <property type="match status" value="1"/>
</dbReference>
<dbReference type="InterPro" id="IPR011650">
    <property type="entry name" value="Peptidase_M20_dimer"/>
</dbReference>
<name>A0A380P2P1_WEIVI</name>
<keyword evidence="1" id="KW-0645">Protease</keyword>
<dbReference type="Gene3D" id="3.30.70.360">
    <property type="match status" value="1"/>
</dbReference>
<evidence type="ECO:0000313" key="6">
    <source>
        <dbReference type="Proteomes" id="UP000254621"/>
    </source>
</evidence>
<dbReference type="GO" id="GO:0009014">
    <property type="term" value="F:succinyl-diaminopimelate desuccinylase activity"/>
    <property type="evidence" value="ECO:0007669"/>
    <property type="project" value="TreeGrafter"/>
</dbReference>
<dbReference type="AlphaFoldDB" id="A0A380P2P1"/>
<dbReference type="GO" id="GO:0046872">
    <property type="term" value="F:metal ion binding"/>
    <property type="evidence" value="ECO:0007669"/>
    <property type="project" value="UniProtKB-KW"/>
</dbReference>
<evidence type="ECO:0000256" key="1">
    <source>
        <dbReference type="ARBA" id="ARBA00022670"/>
    </source>
</evidence>
<organism evidence="5 6">
    <name type="scientific">Weissella viridescens</name>
    <name type="common">Lactobacillus viridescens</name>
    <dbReference type="NCBI Taxonomy" id="1629"/>
    <lineage>
        <taxon>Bacteria</taxon>
        <taxon>Bacillati</taxon>
        <taxon>Bacillota</taxon>
        <taxon>Bacilli</taxon>
        <taxon>Lactobacillales</taxon>
        <taxon>Lactobacillaceae</taxon>
        <taxon>Weissella</taxon>
    </lineage>
</organism>
<evidence type="ECO:0000256" key="2">
    <source>
        <dbReference type="ARBA" id="ARBA00022723"/>
    </source>
</evidence>
<evidence type="ECO:0000259" key="4">
    <source>
        <dbReference type="Pfam" id="PF07687"/>
    </source>
</evidence>
<dbReference type="Proteomes" id="UP000254621">
    <property type="component" value="Unassembled WGS sequence"/>
</dbReference>